<dbReference type="GO" id="GO:0003677">
    <property type="term" value="F:DNA binding"/>
    <property type="evidence" value="ECO:0007669"/>
    <property type="project" value="UniProtKB-KW"/>
</dbReference>
<evidence type="ECO:0000256" key="1">
    <source>
        <dbReference type="ARBA" id="ARBA00010641"/>
    </source>
</evidence>
<keyword evidence="3" id="KW-0731">Sigma factor</keyword>
<evidence type="ECO:0000256" key="3">
    <source>
        <dbReference type="ARBA" id="ARBA00023082"/>
    </source>
</evidence>
<dbReference type="Gene3D" id="1.10.10.10">
    <property type="entry name" value="Winged helix-like DNA-binding domain superfamily/Winged helix DNA-binding domain"/>
    <property type="match status" value="1"/>
</dbReference>
<feature type="region of interest" description="Disordered" evidence="6">
    <location>
        <begin position="91"/>
        <end position="111"/>
    </location>
</feature>
<feature type="domain" description="RNA polymerase sigma-70 region 2" evidence="7">
    <location>
        <begin position="22"/>
        <end position="88"/>
    </location>
</feature>
<dbReference type="NCBIfam" id="TIGR02937">
    <property type="entry name" value="sigma70-ECF"/>
    <property type="match status" value="1"/>
</dbReference>
<accession>A0A4Y7RXP8</accession>
<dbReference type="GO" id="GO:0006352">
    <property type="term" value="P:DNA-templated transcription initiation"/>
    <property type="evidence" value="ECO:0007669"/>
    <property type="project" value="InterPro"/>
</dbReference>
<dbReference type="SUPFAM" id="SSF88946">
    <property type="entry name" value="Sigma2 domain of RNA polymerase sigma factors"/>
    <property type="match status" value="1"/>
</dbReference>
<dbReference type="RefSeq" id="WP_134211931.1">
    <property type="nucleotide sequence ID" value="NZ_QFFZ01000001.1"/>
</dbReference>
<dbReference type="Pfam" id="PF04542">
    <property type="entry name" value="Sigma70_r2"/>
    <property type="match status" value="1"/>
</dbReference>
<dbReference type="Gene3D" id="1.10.1740.10">
    <property type="match status" value="1"/>
</dbReference>
<reference evidence="9 10" key="1">
    <citation type="journal article" date="2018" name="Environ. Microbiol.">
        <title>Novel energy conservation strategies and behaviour of Pelotomaculum schinkii driving syntrophic propionate catabolism.</title>
        <authorList>
            <person name="Hidalgo-Ahumada C.A.P."/>
            <person name="Nobu M.K."/>
            <person name="Narihiro T."/>
            <person name="Tamaki H."/>
            <person name="Liu W.T."/>
            <person name="Kamagata Y."/>
            <person name="Stams A.J.M."/>
            <person name="Imachi H."/>
            <person name="Sousa D.Z."/>
        </authorList>
    </citation>
    <scope>NUCLEOTIDE SEQUENCE [LARGE SCALE GENOMIC DNA]</scope>
    <source>
        <strain evidence="9 10">MGP</strain>
    </source>
</reference>
<proteinExistence type="inferred from homology"/>
<evidence type="ECO:0000259" key="8">
    <source>
        <dbReference type="Pfam" id="PF08281"/>
    </source>
</evidence>
<evidence type="ECO:0000313" key="9">
    <source>
        <dbReference type="EMBL" id="TEB13613.1"/>
    </source>
</evidence>
<comment type="similarity">
    <text evidence="1">Belongs to the sigma-70 factor family. ECF subfamily.</text>
</comment>
<keyword evidence="10" id="KW-1185">Reference proteome</keyword>
<keyword evidence="4" id="KW-0238">DNA-binding</keyword>
<dbReference type="SUPFAM" id="SSF88659">
    <property type="entry name" value="Sigma3 and sigma4 domains of RNA polymerase sigma factors"/>
    <property type="match status" value="1"/>
</dbReference>
<name>A0A4Y7RXP8_9FIRM</name>
<dbReference type="EMBL" id="QFFZ01000001">
    <property type="protein sequence ID" value="TEB13613.1"/>
    <property type="molecule type" value="Genomic_DNA"/>
</dbReference>
<dbReference type="OrthoDB" id="9784984at2"/>
<evidence type="ECO:0000256" key="2">
    <source>
        <dbReference type="ARBA" id="ARBA00023015"/>
    </source>
</evidence>
<evidence type="ECO:0000313" key="10">
    <source>
        <dbReference type="Proteomes" id="UP000297597"/>
    </source>
</evidence>
<protein>
    <submittedName>
        <fullName evidence="9">ECF RNA polymerase sigma-E factor</fullName>
    </submittedName>
</protein>
<dbReference type="PANTHER" id="PTHR43133">
    <property type="entry name" value="RNA POLYMERASE ECF-TYPE SIGMA FACTO"/>
    <property type="match status" value="1"/>
</dbReference>
<keyword evidence="5" id="KW-0804">Transcription</keyword>
<gene>
    <name evidence="9" type="primary">rpoE</name>
    <name evidence="9" type="ORF">Pmgp_00013</name>
</gene>
<feature type="domain" description="RNA polymerase sigma factor 70 region 4 type 2" evidence="8">
    <location>
        <begin position="131"/>
        <end position="180"/>
    </location>
</feature>
<organism evidence="9 10">
    <name type="scientific">Pelotomaculum propionicicum</name>
    <dbReference type="NCBI Taxonomy" id="258475"/>
    <lineage>
        <taxon>Bacteria</taxon>
        <taxon>Bacillati</taxon>
        <taxon>Bacillota</taxon>
        <taxon>Clostridia</taxon>
        <taxon>Eubacteriales</taxon>
        <taxon>Desulfotomaculaceae</taxon>
        <taxon>Pelotomaculum</taxon>
    </lineage>
</organism>
<dbReference type="InterPro" id="IPR039425">
    <property type="entry name" value="RNA_pol_sigma-70-like"/>
</dbReference>
<evidence type="ECO:0000256" key="4">
    <source>
        <dbReference type="ARBA" id="ARBA00023125"/>
    </source>
</evidence>
<keyword evidence="2" id="KW-0805">Transcription regulation</keyword>
<sequence>MRDTRTLVKNAQNNDLSAFEELVRLYQNKVYSLCVHLAGNQDDAQDLAQEAFIKAYRAIGGFRNEADFGTWMHRITVNIWLNYRRKNNKGTPPLSLDEPFQGDNGGEIRRDVPDWDSDPLQALEEKEFRGLVRAVLDGLSEEHKAVLVLREIEGYSYEEVSRMLGCTLGTVKSRLSRAREVMRHRMTQVARENAK</sequence>
<dbReference type="GO" id="GO:0016987">
    <property type="term" value="F:sigma factor activity"/>
    <property type="evidence" value="ECO:0007669"/>
    <property type="project" value="UniProtKB-KW"/>
</dbReference>
<dbReference type="AlphaFoldDB" id="A0A4Y7RXP8"/>
<evidence type="ECO:0000256" key="5">
    <source>
        <dbReference type="ARBA" id="ARBA00023163"/>
    </source>
</evidence>
<dbReference type="InterPro" id="IPR036388">
    <property type="entry name" value="WH-like_DNA-bd_sf"/>
</dbReference>
<dbReference type="InterPro" id="IPR013325">
    <property type="entry name" value="RNA_pol_sigma_r2"/>
</dbReference>
<comment type="caution">
    <text evidence="9">The sequence shown here is derived from an EMBL/GenBank/DDBJ whole genome shotgun (WGS) entry which is preliminary data.</text>
</comment>
<dbReference type="InterPro" id="IPR013249">
    <property type="entry name" value="RNA_pol_sigma70_r4_t2"/>
</dbReference>
<dbReference type="CDD" id="cd06171">
    <property type="entry name" value="Sigma70_r4"/>
    <property type="match status" value="1"/>
</dbReference>
<dbReference type="InterPro" id="IPR014284">
    <property type="entry name" value="RNA_pol_sigma-70_dom"/>
</dbReference>
<evidence type="ECO:0000259" key="7">
    <source>
        <dbReference type="Pfam" id="PF04542"/>
    </source>
</evidence>
<dbReference type="InterPro" id="IPR007627">
    <property type="entry name" value="RNA_pol_sigma70_r2"/>
</dbReference>
<evidence type="ECO:0000256" key="6">
    <source>
        <dbReference type="SAM" id="MobiDB-lite"/>
    </source>
</evidence>
<dbReference type="PANTHER" id="PTHR43133:SF8">
    <property type="entry name" value="RNA POLYMERASE SIGMA FACTOR HI_1459-RELATED"/>
    <property type="match status" value="1"/>
</dbReference>
<dbReference type="Proteomes" id="UP000297597">
    <property type="component" value="Unassembled WGS sequence"/>
</dbReference>
<dbReference type="InterPro" id="IPR013324">
    <property type="entry name" value="RNA_pol_sigma_r3/r4-like"/>
</dbReference>
<dbReference type="Pfam" id="PF08281">
    <property type="entry name" value="Sigma70_r4_2"/>
    <property type="match status" value="1"/>
</dbReference>